<keyword evidence="1" id="KW-0539">Nucleus</keyword>
<dbReference type="CDD" id="cd00067">
    <property type="entry name" value="GAL4"/>
    <property type="match status" value="1"/>
</dbReference>
<protein>
    <recommendedName>
        <fullName evidence="5">Zn(2)-C6 fungal-type domain-containing protein</fullName>
    </recommendedName>
</protein>
<dbReference type="GO" id="GO:0008270">
    <property type="term" value="F:zinc ion binding"/>
    <property type="evidence" value="ECO:0007669"/>
    <property type="project" value="InterPro"/>
</dbReference>
<dbReference type="InterPro" id="IPR052973">
    <property type="entry name" value="Fungal_sec-metab_reg_TF"/>
</dbReference>
<evidence type="ECO:0000313" key="4">
    <source>
        <dbReference type="Proteomes" id="UP000275078"/>
    </source>
</evidence>
<accession>A0A3N4I2E6</accession>
<feature type="region of interest" description="Disordered" evidence="2">
    <location>
        <begin position="64"/>
        <end position="113"/>
    </location>
</feature>
<keyword evidence="4" id="KW-1185">Reference proteome</keyword>
<proteinExistence type="predicted"/>
<dbReference type="GO" id="GO:0000981">
    <property type="term" value="F:DNA-binding transcription factor activity, RNA polymerase II-specific"/>
    <property type="evidence" value="ECO:0007669"/>
    <property type="project" value="InterPro"/>
</dbReference>
<organism evidence="3 4">
    <name type="scientific">Ascobolus immersus RN42</name>
    <dbReference type="NCBI Taxonomy" id="1160509"/>
    <lineage>
        <taxon>Eukaryota</taxon>
        <taxon>Fungi</taxon>
        <taxon>Dikarya</taxon>
        <taxon>Ascomycota</taxon>
        <taxon>Pezizomycotina</taxon>
        <taxon>Pezizomycetes</taxon>
        <taxon>Pezizales</taxon>
        <taxon>Ascobolaceae</taxon>
        <taxon>Ascobolus</taxon>
    </lineage>
</organism>
<dbReference type="STRING" id="1160509.A0A3N4I2E6"/>
<feature type="compositionally biased region" description="Polar residues" evidence="2">
    <location>
        <begin position="64"/>
        <end position="78"/>
    </location>
</feature>
<dbReference type="PANTHER" id="PTHR35392:SF3">
    <property type="entry name" value="ZN(2)-C6 FUNGAL-TYPE DOMAIN-CONTAINING PROTEIN"/>
    <property type="match status" value="1"/>
</dbReference>
<dbReference type="OrthoDB" id="5362630at2759"/>
<dbReference type="AlphaFoldDB" id="A0A3N4I2E6"/>
<dbReference type="Proteomes" id="UP000275078">
    <property type="component" value="Unassembled WGS sequence"/>
</dbReference>
<dbReference type="EMBL" id="ML119697">
    <property type="protein sequence ID" value="RPA79607.1"/>
    <property type="molecule type" value="Genomic_DNA"/>
</dbReference>
<evidence type="ECO:0000256" key="2">
    <source>
        <dbReference type="SAM" id="MobiDB-lite"/>
    </source>
</evidence>
<dbReference type="PANTHER" id="PTHR35392">
    <property type="entry name" value="ZN(II)2CYS6 TRANSCRIPTION FACTOR (EUROFUNG)-RELATED-RELATED"/>
    <property type="match status" value="1"/>
</dbReference>
<sequence>MGILICAWDEQGIRDIRHLTWPTCCSSSFEPIQEPLFFLPTPSCLFVVAKSAKANLVFALQTSRSGSVPGSTNSSVKNVSRVKKRNLSSASEGDYTNEDNYAQNYGHGQRPVKRTRNLGNEQMKLETSLTRITGACVACQRKKIRVSRLKDGTDPCINCTSVWSRKRQDCTIYQMPCIRAKITATTLFRLGPTEDYLWTKRWVGSTIQEIPNWAKPVKYHIQITQDRAPPLELIVQEYIPAEGDRQHYEWKRPDGTRGRYETGPYAVVNIEQTKKAFENYIDENMGCYLESCLEGSRPIVVTTFATALNSIDFPKSQLIKDCLRLFVAARFIEDSWRMCGPETLNCQPELDPTSPYFDRIPVTPILDFQIDAICINLILKPLRSKVLNMLQNKILTTKPDQDWMEIKIATFILLTNIEWTVRHDNYFARLHSMQTRFSNRQFIEDAFNSGRNLLWHFRAVAGGGVPFFLDYKEGETKPAREGSGLGDQVKYVQKIKQLVHEEHRLARLRTENNYEAEMYWTSQMLQPDWQPVDTPPPDLHISTGPKPERVKAEPVVLPVVTTKVKTEARVLACGA</sequence>
<evidence type="ECO:0000256" key="1">
    <source>
        <dbReference type="ARBA" id="ARBA00023242"/>
    </source>
</evidence>
<dbReference type="InterPro" id="IPR001138">
    <property type="entry name" value="Zn2Cys6_DnaBD"/>
</dbReference>
<gene>
    <name evidence="3" type="ORF">BJ508DRAFT_211060</name>
</gene>
<evidence type="ECO:0008006" key="5">
    <source>
        <dbReference type="Google" id="ProtNLM"/>
    </source>
</evidence>
<reference evidence="3 4" key="1">
    <citation type="journal article" date="2018" name="Nat. Ecol. Evol.">
        <title>Pezizomycetes genomes reveal the molecular basis of ectomycorrhizal truffle lifestyle.</title>
        <authorList>
            <person name="Murat C."/>
            <person name="Payen T."/>
            <person name="Noel B."/>
            <person name="Kuo A."/>
            <person name="Morin E."/>
            <person name="Chen J."/>
            <person name="Kohler A."/>
            <person name="Krizsan K."/>
            <person name="Balestrini R."/>
            <person name="Da Silva C."/>
            <person name="Montanini B."/>
            <person name="Hainaut M."/>
            <person name="Levati E."/>
            <person name="Barry K.W."/>
            <person name="Belfiori B."/>
            <person name="Cichocki N."/>
            <person name="Clum A."/>
            <person name="Dockter R.B."/>
            <person name="Fauchery L."/>
            <person name="Guy J."/>
            <person name="Iotti M."/>
            <person name="Le Tacon F."/>
            <person name="Lindquist E.A."/>
            <person name="Lipzen A."/>
            <person name="Malagnac F."/>
            <person name="Mello A."/>
            <person name="Molinier V."/>
            <person name="Miyauchi S."/>
            <person name="Poulain J."/>
            <person name="Riccioni C."/>
            <person name="Rubini A."/>
            <person name="Sitrit Y."/>
            <person name="Splivallo R."/>
            <person name="Traeger S."/>
            <person name="Wang M."/>
            <person name="Zifcakova L."/>
            <person name="Wipf D."/>
            <person name="Zambonelli A."/>
            <person name="Paolocci F."/>
            <person name="Nowrousian M."/>
            <person name="Ottonello S."/>
            <person name="Baldrian P."/>
            <person name="Spatafora J.W."/>
            <person name="Henrissat B."/>
            <person name="Nagy L.G."/>
            <person name="Aury J.M."/>
            <person name="Wincker P."/>
            <person name="Grigoriev I.V."/>
            <person name="Bonfante P."/>
            <person name="Martin F.M."/>
        </authorList>
    </citation>
    <scope>NUCLEOTIDE SEQUENCE [LARGE SCALE GENOMIC DNA]</scope>
    <source>
        <strain evidence="3 4">RN42</strain>
    </source>
</reference>
<evidence type="ECO:0000313" key="3">
    <source>
        <dbReference type="EMBL" id="RPA79607.1"/>
    </source>
</evidence>
<name>A0A3N4I2E6_ASCIM</name>